<dbReference type="PROSITE" id="PS52004">
    <property type="entry name" value="KS3_2"/>
    <property type="match status" value="1"/>
</dbReference>
<dbReference type="Pfam" id="PF00668">
    <property type="entry name" value="Condensation"/>
    <property type="match status" value="1"/>
</dbReference>
<dbReference type="SMART" id="SM00825">
    <property type="entry name" value="PKS_KS"/>
    <property type="match status" value="1"/>
</dbReference>
<dbReference type="Gene3D" id="3.40.50.1820">
    <property type="entry name" value="alpha/beta hydrolase"/>
    <property type="match status" value="1"/>
</dbReference>
<dbReference type="InterPro" id="IPR020845">
    <property type="entry name" value="AMP-binding_CS"/>
</dbReference>
<feature type="domain" description="Carrier" evidence="6">
    <location>
        <begin position="1584"/>
        <end position="1658"/>
    </location>
</feature>
<dbReference type="Gene3D" id="3.30.559.10">
    <property type="entry name" value="Chloramphenicol acetyltransferase-like domain"/>
    <property type="match status" value="1"/>
</dbReference>
<dbReference type="InterPro" id="IPR020806">
    <property type="entry name" value="PKS_PP-bd"/>
</dbReference>
<dbReference type="SUPFAM" id="SSF52777">
    <property type="entry name" value="CoA-dependent acyltransferases"/>
    <property type="match status" value="2"/>
</dbReference>
<proteinExistence type="predicted"/>
<evidence type="ECO:0000259" key="7">
    <source>
        <dbReference type="PROSITE" id="PS52004"/>
    </source>
</evidence>
<evidence type="ECO:0000256" key="5">
    <source>
        <dbReference type="ARBA" id="ARBA00023315"/>
    </source>
</evidence>
<evidence type="ECO:0000259" key="6">
    <source>
        <dbReference type="PROSITE" id="PS50075"/>
    </source>
</evidence>
<keyword evidence="4" id="KW-0808">Transferase</keyword>
<dbReference type="InterPro" id="IPR001031">
    <property type="entry name" value="Thioesterase"/>
</dbReference>
<dbReference type="Gene3D" id="3.40.47.10">
    <property type="match status" value="1"/>
</dbReference>
<dbReference type="InterPro" id="IPR016039">
    <property type="entry name" value="Thiolase-like"/>
</dbReference>
<keyword evidence="2" id="KW-0596">Phosphopantetheine</keyword>
<dbReference type="InterPro" id="IPR045851">
    <property type="entry name" value="AMP-bd_C_sf"/>
</dbReference>
<dbReference type="Gene3D" id="3.40.50.980">
    <property type="match status" value="2"/>
</dbReference>
<dbReference type="PROSITE" id="PS00455">
    <property type="entry name" value="AMP_BINDING"/>
    <property type="match status" value="1"/>
</dbReference>
<dbReference type="InterPro" id="IPR057326">
    <property type="entry name" value="KR_dom"/>
</dbReference>
<dbReference type="InterPro" id="IPR000873">
    <property type="entry name" value="AMP-dep_synth/lig_dom"/>
</dbReference>
<evidence type="ECO:0000256" key="4">
    <source>
        <dbReference type="ARBA" id="ARBA00022679"/>
    </source>
</evidence>
<dbReference type="Pfam" id="PF02801">
    <property type="entry name" value="Ketoacyl-synt_C"/>
    <property type="match status" value="1"/>
</dbReference>
<gene>
    <name evidence="8" type="ORF">QF035_000292</name>
</gene>
<dbReference type="SUPFAM" id="SSF51735">
    <property type="entry name" value="NAD(P)-binding Rossmann-fold domains"/>
    <property type="match status" value="2"/>
</dbReference>
<protein>
    <submittedName>
        <fullName evidence="8">Amino acid adenylation domain-containing protein</fullName>
    </submittedName>
</protein>
<dbReference type="PANTHER" id="PTHR45527">
    <property type="entry name" value="NONRIBOSOMAL PEPTIDE SYNTHETASE"/>
    <property type="match status" value="1"/>
</dbReference>
<accession>A0ABU0SGL3</accession>
<dbReference type="Pfam" id="PF00550">
    <property type="entry name" value="PP-binding"/>
    <property type="match status" value="2"/>
</dbReference>
<dbReference type="PANTHER" id="PTHR45527:SF1">
    <property type="entry name" value="FATTY ACID SYNTHASE"/>
    <property type="match status" value="1"/>
</dbReference>
<dbReference type="InterPro" id="IPR010071">
    <property type="entry name" value="AA_adenyl_dom"/>
</dbReference>
<dbReference type="Gene3D" id="2.30.38.10">
    <property type="entry name" value="Luciferase, Domain 3"/>
    <property type="match status" value="1"/>
</dbReference>
<dbReference type="Pfam" id="PF00975">
    <property type="entry name" value="Thioesterase"/>
    <property type="match status" value="1"/>
</dbReference>
<dbReference type="Pfam" id="PF00109">
    <property type="entry name" value="ketoacyl-synt"/>
    <property type="match status" value="1"/>
</dbReference>
<dbReference type="PROSITE" id="PS50075">
    <property type="entry name" value="CARRIER"/>
    <property type="match status" value="2"/>
</dbReference>
<dbReference type="Gene3D" id="3.30.559.30">
    <property type="entry name" value="Nonribosomal peptide synthetase, condensation domain"/>
    <property type="match status" value="1"/>
</dbReference>
<dbReference type="Gene3D" id="1.10.1200.10">
    <property type="entry name" value="ACP-like"/>
    <property type="match status" value="3"/>
</dbReference>
<keyword evidence="9" id="KW-1185">Reference proteome</keyword>
<dbReference type="Gene3D" id="3.40.50.12780">
    <property type="entry name" value="N-terminal domain of ligase-like"/>
    <property type="match status" value="1"/>
</dbReference>
<dbReference type="SUPFAM" id="SSF53474">
    <property type="entry name" value="alpha/beta-Hydrolases"/>
    <property type="match status" value="1"/>
</dbReference>
<dbReference type="InterPro" id="IPR014031">
    <property type="entry name" value="Ketoacyl_synth_C"/>
</dbReference>
<dbReference type="SUPFAM" id="SSF47336">
    <property type="entry name" value="ACP-like"/>
    <property type="match status" value="3"/>
</dbReference>
<dbReference type="EMBL" id="JAUSZI010000002">
    <property type="protein sequence ID" value="MDQ1022710.1"/>
    <property type="molecule type" value="Genomic_DNA"/>
</dbReference>
<dbReference type="InterPro" id="IPR013968">
    <property type="entry name" value="PKS_KR"/>
</dbReference>
<dbReference type="Proteomes" id="UP001230328">
    <property type="component" value="Unassembled WGS sequence"/>
</dbReference>
<dbReference type="InterPro" id="IPR001242">
    <property type="entry name" value="Condensation_dom"/>
</dbReference>
<dbReference type="InterPro" id="IPR042099">
    <property type="entry name" value="ANL_N_sf"/>
</dbReference>
<dbReference type="InterPro" id="IPR036736">
    <property type="entry name" value="ACP-like_sf"/>
</dbReference>
<evidence type="ECO:0000256" key="3">
    <source>
        <dbReference type="ARBA" id="ARBA00022553"/>
    </source>
</evidence>
<dbReference type="SUPFAM" id="SSF56801">
    <property type="entry name" value="Acetyl-CoA synthetase-like"/>
    <property type="match status" value="2"/>
</dbReference>
<keyword evidence="3" id="KW-0597">Phosphoprotein</keyword>
<dbReference type="InterPro" id="IPR009081">
    <property type="entry name" value="PP-bd_ACP"/>
</dbReference>
<dbReference type="SMART" id="SM00823">
    <property type="entry name" value="PKS_PP"/>
    <property type="match status" value="2"/>
</dbReference>
<dbReference type="InterPro" id="IPR023213">
    <property type="entry name" value="CAT-like_dom_sf"/>
</dbReference>
<feature type="domain" description="Carrier" evidence="6">
    <location>
        <begin position="2755"/>
        <end position="2830"/>
    </location>
</feature>
<dbReference type="Gene3D" id="1.10.1240.100">
    <property type="match status" value="1"/>
</dbReference>
<dbReference type="InterPro" id="IPR020841">
    <property type="entry name" value="PKS_Beta-ketoAc_synthase_dom"/>
</dbReference>
<evidence type="ECO:0000256" key="1">
    <source>
        <dbReference type="ARBA" id="ARBA00001957"/>
    </source>
</evidence>
<reference evidence="8 9" key="1">
    <citation type="submission" date="2023-07" db="EMBL/GenBank/DDBJ databases">
        <title>Comparative genomics of wheat-associated soil bacteria to identify genetic determinants of phenazine resistance.</title>
        <authorList>
            <person name="Mouncey N."/>
        </authorList>
    </citation>
    <scope>NUCLEOTIDE SEQUENCE [LARGE SCALE GENOMIC DNA]</scope>
    <source>
        <strain evidence="8 9">V2I4</strain>
    </source>
</reference>
<name>A0ABU0SGL3_9ACTN</name>
<evidence type="ECO:0000313" key="8">
    <source>
        <dbReference type="EMBL" id="MDQ1022710.1"/>
    </source>
</evidence>
<dbReference type="Pfam" id="PF13193">
    <property type="entry name" value="AMP-binding_C"/>
    <property type="match status" value="2"/>
</dbReference>
<comment type="cofactor">
    <cofactor evidence="1">
        <name>pantetheine 4'-phosphate</name>
        <dbReference type="ChEBI" id="CHEBI:47942"/>
    </cofactor>
</comment>
<organism evidence="8 9">
    <name type="scientific">Streptomyces umbrinus</name>
    <dbReference type="NCBI Taxonomy" id="67370"/>
    <lineage>
        <taxon>Bacteria</taxon>
        <taxon>Bacillati</taxon>
        <taxon>Actinomycetota</taxon>
        <taxon>Actinomycetes</taxon>
        <taxon>Kitasatosporales</taxon>
        <taxon>Streptomycetaceae</taxon>
        <taxon>Streptomyces</taxon>
        <taxon>Streptomyces phaeochromogenes group</taxon>
    </lineage>
</organism>
<dbReference type="Pfam" id="PF08659">
    <property type="entry name" value="KR"/>
    <property type="match status" value="1"/>
</dbReference>
<dbReference type="InterPro" id="IPR032821">
    <property type="entry name" value="PKS_assoc"/>
</dbReference>
<dbReference type="Gene3D" id="3.40.50.720">
    <property type="entry name" value="NAD(P)-binding Rossmann-like Domain"/>
    <property type="match status" value="1"/>
</dbReference>
<dbReference type="NCBIfam" id="TIGR01733">
    <property type="entry name" value="AA-adenyl-dom"/>
    <property type="match status" value="1"/>
</dbReference>
<feature type="domain" description="Ketosynthase family 3 (KS3)" evidence="7">
    <location>
        <begin position="1674"/>
        <end position="2082"/>
    </location>
</feature>
<dbReference type="CDD" id="cd00833">
    <property type="entry name" value="PKS"/>
    <property type="match status" value="1"/>
</dbReference>
<keyword evidence="5" id="KW-0012">Acyltransferase</keyword>
<dbReference type="Pfam" id="PF16197">
    <property type="entry name" value="KAsynt_C_assoc"/>
    <property type="match status" value="1"/>
</dbReference>
<dbReference type="InterPro" id="IPR014030">
    <property type="entry name" value="Ketoacyl_synth_N"/>
</dbReference>
<dbReference type="InterPro" id="IPR036291">
    <property type="entry name" value="NAD(P)-bd_dom_sf"/>
</dbReference>
<evidence type="ECO:0000313" key="9">
    <source>
        <dbReference type="Proteomes" id="UP001230328"/>
    </source>
</evidence>
<sequence>MKPHAESSPTDVAKDMSDPTGIALEIHRRALRTPHAEAVVDGEVGLDYATLNVAAAGVAQELGRRGVTAGQAVAVALPRSWRLVCVMLGILRLGAQVVPLDRQSPAERRHFILRDSAAVALVHETIESVTGLPQHVKVLAADALLPEPPDGAAAVEAPSAPGEVSFLYYTSGTTGQPKGVEVRDAGVRRLAQPGYIRVEPGLRYACLANPAFDALSFEVWVPLLTGGCCVVLSDGDVRTPERLAAALRHEGVDTLFVTAALFNAVVTAVPDCFAAAGEVLVGGEQLDAGTMRRWYSDNPDSGTRLLNGYGPTEASTFALCHPIPRDFDGAVVPIGRPLPQTGAVLVVPGQERVAAPGEVAELLLSGAGLAGGYRNRPEETERRFVRLTWLDGGEERYYRTGDLVRMDDEGLVEYVGRTDRQVKVRGFRIEPGEVERRVRAHPAVQRAYVCTHRAGQEGPNELLAFVVLRQELSYEEFDSHLTAHLPAYMRPHQIHLVAELPLNANGKIDQAALLRRADRPWRPASPGSEGPAMTETECRVVELAEEILGTTGLGLGDRWIASGGDSLKALRFCFAVRQRWGRELSQAAVLHGDLAAIARSVVTVRPGEESDLPAPVVSGARSAPATSEQQRLWLLQRRTPGSRAYSVNQAFRVDGPVDTAGLRRALRGLVTRHEALRTSFGLGPDGLEQTVAEPYDPWHEPSAQHAWDEEEAHDFADTFFAEPFDLAVPRMLRACWLPREDGGTLLLHLHHIAVDGWSLSILLHDLSAAYAESGRPEAPAPTQLDFAVWQGDRFASPAYQARRDELLAFYRGLEEPLEPLPAQDAGPAPRAHLLRTSLDVVRRAQVDQLCSEFGLTRFQVLLSVFSWCLYGVTGLVRPRVAAPVAGRPVREFENSVGMMANTVLLPLTVAPGEDLRSHLARTGTDAGRVLGCQDVALTDVLTGWEGVGDSTPFDFLFVLENTDFGALRLPGCAQRPLWWAAPEAKCPMTVSVVEHADGLDVLWEYAEDRFTGEDVEAMAELLRRGVDALAAGGRSTARELVVPYRRSLPEQGRGPAPDTGFSTIAEGFGRQVARTPHAPALVTADGVTLSYAALDARAAALATELADRYPIPADGSPCRAALYLDPSVEHVVALLALARLNVTAVPLDPSYPADVLRRVLEQIDPLCVLATQDGSPTLDTLLPDGVVRHLVVPPLKGGGTSASYDGQTYGRRTVDASAHDGARPLYTLFTSGSTGVPKGVQIHDRTLCDLIRWQSGPGGLTAPAATQQFSMLAFDVSFQEIFGTLCTGGSLQLIRPEWRQDVPALLDRLDSAGAERIFMPYVALHLLAEYGVRLNRYPSRLREVVTAGEQLVCTDSIRRWFSGLPGARLFNHYGPTETHVVSALCLEGDPGQWPERPAIGRPVAGADLRVVDAQGDPVPNGCAGELLIGGTMTTRCYLDEPAPDDTRFVELPGAGLFYRSGDRAFFDRGGLLHYAGRDDQQIKLSGHRLELGSVEAALLRHPAVVNAVVTRDGDRLTAGLEIRGETPSADELTAHLSALLPSYVRVDRFRRLERLPRTPSGKLDRQSVARAPGEEIRRSAVTRTGLSAEEERLTAAFEEVTGSVIAPDQTFFEAGASSLALMRFHLRCTTALGLRFSVADLFEHVTVRSLARHLTTPRPLTPSAAEHDESPEPGEPIAVVGMAVRVPGAADLAAFWELVVSGGTGIRRVDAPEGVVGAHSTLDGMLGFDPGHFGISPQEARLMDPQQRHLLMAGVQALAHAGVADTSATRVGLVAGAGENTYFQSLVREADPERLPDGFQLALHHEKDFLATKVAYHLGLTGPVFSAQTACSSSLVAVHLAAGLLRQGEADVMLAGGVLIDPGLTGGYRYRPQHIFSADGDCRPFSDDATGTVGASGVGVVVLKTLRRARRDGDTVYALITGSAINNDGAAKMSYTAPSLAGQREVIRTALSRAGRAGADLGYVEAHGTGTRLGDPIEVGALRQAFDVSESGRCALSSVKSQLGHMGAAAGVVGLVRAVLAVHHGTLPPNLNFRAFNPEIGPDPAPFYVPAEATPWPEGRERVAAVSSFGIGGTNAHVIVEQDTAPGPVATHEVPECLVLSASNTDALAAEAERIADYLQLHPERYGFVLRHLQAGRVARRLRTAAPATDVAAAERWLRAVAAGAVPPGTADPDATTVSAAGRTAHDLAEDWAAGRPVDWGAGSAPAPWDFPPPSFSLTEHDFDRLPEKPREVPAATPRRLPRENWLHQPHWVRLRRAAVADTSVPAGRASTVVVVASENTPRTALTPFDAVASRVIRVHPAGAFARRGPNAYDADPADPASLRRLLDALSEDGVPASADTEWVHTLPLDVTGPVGPGTLEHARHTCLDSTAALAQALTGRNGSPRVWWLSYGARPVTGTVDRPELALLAGPVEVAHQESALNGHWLDLPDGDLTRWAGHVASVIAGTRETGHPDGPDLPRQLALRQGYWWRPGTIPVPEPEGTQSLVPAGADTVHLVLGGTGGIGRAIAAWLLEHTRGRVLLLSRNPRLPEELNGWAHRIGLVPADLATMPVHDVAAAVADHTSRLDGVIHAAGLGHGGLLVRRDATAMRDAAAVRERGALLVEHLIGALRPEIAVYCSSMSALLGGVGHSDYAAGAGLLDGFAHHRATETETTVRIGIDWDIWSETGMATRVLNPDSRHQAHLAVGLTVEEGKAVFAHALALQLPQLLVSTTDIDVSRAFYAPTGIVAPSSRSGPAHPTDGEEEALVIGSDASGSGERAVTMARVIQDLLGLEELDPEDSLYDLGADSLTLISLIARIEDDYGIEFDLASFSHRVSLTEILKHIEAALTSAEPTTEAAGGTSRVVLDIWQKGTGSAVLCLVHPVGGDIQAYRSLVAALGPAPTVCLIADPALRDTGMPAWSLTERAHHYDAELRERFGGPDHRLHLAGWSYGARVAMEMAGLAESAGRPLEALYLLDPPPPEAQALVAAYDEAHLERVFAAELGVGASSLSAEHAQAYAERLAGCCRANLRSLGEHHVRPLVAVPTYLWLAEHPTAGMPAPADPQEPDRQWNSCLPPSAVRRYLPTDHYGIVAAPHVDTVAETIRATLASPGTGARGTADL</sequence>
<dbReference type="SUPFAM" id="SSF53901">
    <property type="entry name" value="Thiolase-like"/>
    <property type="match status" value="1"/>
</dbReference>
<dbReference type="Pfam" id="PF00501">
    <property type="entry name" value="AMP-binding"/>
    <property type="match status" value="2"/>
</dbReference>
<comment type="caution">
    <text evidence="8">The sequence shown here is derived from an EMBL/GenBank/DDBJ whole genome shotgun (WGS) entry which is preliminary data.</text>
</comment>
<dbReference type="PROSITE" id="PS00606">
    <property type="entry name" value="KS3_1"/>
    <property type="match status" value="1"/>
</dbReference>
<dbReference type="SMART" id="SM00822">
    <property type="entry name" value="PKS_KR"/>
    <property type="match status" value="1"/>
</dbReference>
<dbReference type="Gene3D" id="3.30.300.30">
    <property type="match status" value="2"/>
</dbReference>
<dbReference type="InterPro" id="IPR029058">
    <property type="entry name" value="AB_hydrolase_fold"/>
</dbReference>
<dbReference type="InterPro" id="IPR018201">
    <property type="entry name" value="Ketoacyl_synth_AS"/>
</dbReference>
<evidence type="ECO:0000256" key="2">
    <source>
        <dbReference type="ARBA" id="ARBA00022450"/>
    </source>
</evidence>
<dbReference type="InterPro" id="IPR025110">
    <property type="entry name" value="AMP-bd_C"/>
</dbReference>